<dbReference type="FunFam" id="3.40.1110.10:FF:000002">
    <property type="entry name" value="Calcium-transporting ATPase"/>
    <property type="match status" value="1"/>
</dbReference>
<evidence type="ECO:0000256" key="21">
    <source>
        <dbReference type="ARBA" id="ARBA00060429"/>
    </source>
</evidence>
<dbReference type="SFLD" id="SFLDF00027">
    <property type="entry name" value="p-type_atpase"/>
    <property type="match status" value="1"/>
</dbReference>
<evidence type="ECO:0000256" key="17">
    <source>
        <dbReference type="ARBA" id="ARBA00023069"/>
    </source>
</evidence>
<dbReference type="GeneTree" id="ENSGT00940000154527"/>
<comment type="subcellular location">
    <subcellularLocation>
        <location evidence="21">Cell projection</location>
        <location evidence="21">Cilium</location>
        <location evidence="21">Flagellum membrane</location>
        <topology evidence="21">Multi-pass membrane protein</topology>
    </subcellularLocation>
    <subcellularLocation>
        <location evidence="23">Membrane</location>
        <topology evidence="23">Multi-pass membrane protein</topology>
    </subcellularLocation>
</comment>
<dbReference type="SUPFAM" id="SSF81660">
    <property type="entry name" value="Metal cation-transporting ATPase, ATP-binding domain N"/>
    <property type="match status" value="1"/>
</dbReference>
<evidence type="ECO:0000256" key="10">
    <source>
        <dbReference type="ARBA" id="ARBA00022840"/>
    </source>
</evidence>
<feature type="transmembrane region" description="Helical" evidence="23">
    <location>
        <begin position="1002"/>
        <end position="1022"/>
    </location>
</feature>
<keyword evidence="11" id="KW-0460">Magnesium</keyword>
<feature type="transmembrane region" description="Helical" evidence="23">
    <location>
        <begin position="150"/>
        <end position="169"/>
    </location>
</feature>
<dbReference type="InterPro" id="IPR059000">
    <property type="entry name" value="ATPase_P-type_domA"/>
</dbReference>
<dbReference type="InterPro" id="IPR022141">
    <property type="entry name" value="ATP_Ca_trans_C"/>
</dbReference>
<evidence type="ECO:0000256" key="13">
    <source>
        <dbReference type="ARBA" id="ARBA00022860"/>
    </source>
</evidence>
<dbReference type="GO" id="GO:0046872">
    <property type="term" value="F:metal ion binding"/>
    <property type="evidence" value="ECO:0007669"/>
    <property type="project" value="UniProtKB-KW"/>
</dbReference>
<evidence type="ECO:0000256" key="7">
    <source>
        <dbReference type="ARBA" id="ARBA00022723"/>
    </source>
</evidence>
<feature type="transmembrane region" description="Helical" evidence="23">
    <location>
        <begin position="932"/>
        <end position="950"/>
    </location>
</feature>
<evidence type="ECO:0000256" key="15">
    <source>
        <dbReference type="ARBA" id="ARBA00022989"/>
    </source>
</evidence>
<dbReference type="InterPro" id="IPR044492">
    <property type="entry name" value="P_typ_ATPase_HD_dom"/>
</dbReference>
<dbReference type="SFLD" id="SFLDS00003">
    <property type="entry name" value="Haloacid_Dehalogenase"/>
    <property type="match status" value="1"/>
</dbReference>
<dbReference type="CDD" id="cd02081">
    <property type="entry name" value="P-type_ATPase_Ca_PMCA-like"/>
    <property type="match status" value="1"/>
</dbReference>
<dbReference type="Pfam" id="PF00122">
    <property type="entry name" value="E1-E2_ATPase"/>
    <property type="match status" value="1"/>
</dbReference>
<dbReference type="InterPro" id="IPR036412">
    <property type="entry name" value="HAD-like_sf"/>
</dbReference>
<evidence type="ECO:0000256" key="20">
    <source>
        <dbReference type="ARBA" id="ARBA00048694"/>
    </source>
</evidence>
<dbReference type="InterPro" id="IPR004014">
    <property type="entry name" value="ATPase_P-typ_cation-transptr_N"/>
</dbReference>
<dbReference type="PANTHER" id="PTHR24093">
    <property type="entry name" value="CATION TRANSPORTING ATPASE"/>
    <property type="match status" value="1"/>
</dbReference>
<keyword evidence="16 23" id="KW-0406">Ion transport</keyword>
<dbReference type="Pfam" id="PF00690">
    <property type="entry name" value="Cation_ATPase_N"/>
    <property type="match status" value="1"/>
</dbReference>
<dbReference type="GO" id="GO:0005524">
    <property type="term" value="F:ATP binding"/>
    <property type="evidence" value="ECO:0007669"/>
    <property type="project" value="UniProtKB-KW"/>
</dbReference>
<evidence type="ECO:0000256" key="14">
    <source>
        <dbReference type="ARBA" id="ARBA00022967"/>
    </source>
</evidence>
<evidence type="ECO:0000256" key="6">
    <source>
        <dbReference type="ARBA" id="ARBA00022692"/>
    </source>
</evidence>
<accession>A0A3B3VQ72</accession>
<keyword evidence="9 23" id="KW-0106">Calcium</keyword>
<dbReference type="InterPro" id="IPR006068">
    <property type="entry name" value="ATPase_P-typ_cation-transptr_C"/>
</dbReference>
<name>A0A3B3VQ72_9TELE</name>
<evidence type="ECO:0000256" key="8">
    <source>
        <dbReference type="ARBA" id="ARBA00022741"/>
    </source>
</evidence>
<dbReference type="PANTHER" id="PTHR24093:SF523">
    <property type="entry name" value="CALCIUM-TRANSPORTING ATPASE"/>
    <property type="match status" value="1"/>
</dbReference>
<dbReference type="Pfam" id="PF12424">
    <property type="entry name" value="ATP_Ca_trans_C"/>
    <property type="match status" value="1"/>
</dbReference>
<evidence type="ECO:0000256" key="12">
    <source>
        <dbReference type="ARBA" id="ARBA00022846"/>
    </source>
</evidence>
<dbReference type="NCBIfam" id="TIGR01517">
    <property type="entry name" value="ATPase-IIB_Ca"/>
    <property type="match status" value="1"/>
</dbReference>
<dbReference type="GO" id="GO:0005886">
    <property type="term" value="C:plasma membrane"/>
    <property type="evidence" value="ECO:0007669"/>
    <property type="project" value="TreeGrafter"/>
</dbReference>
<evidence type="ECO:0000256" key="22">
    <source>
        <dbReference type="ARBA" id="ARBA00062373"/>
    </source>
</evidence>
<feature type="compositionally biased region" description="Low complexity" evidence="24">
    <location>
        <begin position="1152"/>
        <end position="1162"/>
    </location>
</feature>
<comment type="subunit">
    <text evidence="22">Interacts with PDZD11. Interacts with SLC35G1 and STIM1. Interacts with calmodulin.</text>
</comment>
<proteinExistence type="inferred from homology"/>
<dbReference type="SUPFAM" id="SSF56784">
    <property type="entry name" value="HAD-like"/>
    <property type="match status" value="1"/>
</dbReference>
<protein>
    <recommendedName>
        <fullName evidence="23">Calcium-transporting ATPase</fullName>
        <ecNumber evidence="23">7.2.2.10</ecNumber>
    </recommendedName>
</protein>
<dbReference type="Pfam" id="PF00689">
    <property type="entry name" value="Cation_ATPase_C"/>
    <property type="match status" value="1"/>
</dbReference>
<dbReference type="EC" id="7.2.2.10" evidence="23"/>
<dbReference type="PRINTS" id="PR00121">
    <property type="entry name" value="NAKATPASE"/>
</dbReference>
<evidence type="ECO:0000256" key="4">
    <source>
        <dbReference type="ARBA" id="ARBA00022553"/>
    </source>
</evidence>
<comment type="function">
    <text evidence="23">Catalyzes the hydrolysis of ATP coupled with the transport of calcium.</text>
</comment>
<evidence type="ECO:0000256" key="23">
    <source>
        <dbReference type="RuleBase" id="RU361146"/>
    </source>
</evidence>
<dbReference type="SFLD" id="SFLDG00002">
    <property type="entry name" value="C1.7:_P-type_atpase_like"/>
    <property type="match status" value="1"/>
</dbReference>
<dbReference type="SUPFAM" id="SSF81653">
    <property type="entry name" value="Calcium ATPase, transduction domain A"/>
    <property type="match status" value="1"/>
</dbReference>
<feature type="region of interest" description="Disordered" evidence="24">
    <location>
        <begin position="292"/>
        <end position="355"/>
    </location>
</feature>
<dbReference type="Pfam" id="PF08282">
    <property type="entry name" value="Hydrolase_3"/>
    <property type="match status" value="1"/>
</dbReference>
<dbReference type="Gene3D" id="2.70.150.10">
    <property type="entry name" value="Calcium-transporting ATPase, cytoplasmic transduction domain A"/>
    <property type="match status" value="1"/>
</dbReference>
<keyword evidence="17" id="KW-0969">Cilium</keyword>
<sequence length="1214" mass="134447">MASNSFRGSKRGHYAEANHEPEFSCSLQELQSLMELRGADAITRIQNCYGDVNGLCTRLRTSPVEGLEGKPEDINKRKEEFGLNVIPPKKPKTFLQLVWEALQDVTLIILEVAAVISLSLSFYSPLDAERQNCGKAAGGVEEEGEAETGWIEGAAILLSVVCVVLVTAFNDWSKEKQFRGLQSRIEQEQKFTIVRSGQVIQIKVSEIVVGDIAQVKYGDLLPADGVLIQGNDLKIDESSLTGESDHVKKTIDKDPMLLSGTHVMEGSGKMLVTAVGVNSQTGIIFKLLGASEDSEGSSDDKKDKKNEEKKNKDKKDKKSIKEVKNKKEKNKDGATVEMQPLNEDGEPEKKKKVLPKKEKSVLQGKLTKLAVQIGRAGLLMSALTVIILITRFLIDTFWIQGLPWLQECISIYVQFMVKFFIIGVTVLVVAVPEGLPLAVTISLAYSVKKMMKDNNLVRHLDACETMGNATAICSDKTGTLTMNRMTVVQAYIAGRHYKKVPEPDLIPTKILDLLILGIGVNCAYTTKIMPPEREGGLPRQVGNKTECALLGLSLDLNRDYQSVRNEIPEEKLFKVYTFNSVRKSMSTVLKTFDGSYRMFSKGAAEILLKKCSKILTASGEAKIFKPKDRDQLVKNVIESMASEGLRTICLAYRDFSIADGEPDWDNEAEILTRLTCIAVVGIEDPVRPEVPEAIRKCQRAGITVRMVTGDNINTARAIATKCGILQPGDDFLCIEGKEFNQRIRNESGEIEQERIDKIWPKLRVLARSSPMDKHTLVKGIIDSTVLEQRQVVAVTGDGTNDGPALKKADVGFAMGIAGTDVAKEASDIILTDDNFSSIVKAVMWGRNVYDSISKFLQFQLTVNVVAVTVAITGACITQDSPLKAVQMLWVNLIMDTFASLALATEPPTEALLLRNPYGRNKPLISRTMMKNILGHAVYQLTLIFTLLFVGEKMFDIDSGRNAPLHSPPSEHYTIVFNTFVLMQIFNEFNARKIHGERNVFEGVFNNPIFCSIILGTLIIQLVSSVPTSWLRFLKTAGHGTQQEEIPEEELEELQDKDEIDHAEMELRRGQALWCRSLNRIQTQIRVVNAFRDSVSPYEGLETPESRSSIHNFMSHPEFRIEDLETQIPLIDENEDEDDPPTKRNSVIPPPLTLTGLSNLSNLQPPPSSPNQNNNALEHIIPLHRDGSRSGLIPPNSAGLPPCPGSPLHSLETSL</sequence>
<organism evidence="26 27">
    <name type="scientific">Poecilia latipinna</name>
    <name type="common">sailfin molly</name>
    <dbReference type="NCBI Taxonomy" id="48699"/>
    <lineage>
        <taxon>Eukaryota</taxon>
        <taxon>Metazoa</taxon>
        <taxon>Chordata</taxon>
        <taxon>Craniata</taxon>
        <taxon>Vertebrata</taxon>
        <taxon>Euteleostomi</taxon>
        <taxon>Actinopterygii</taxon>
        <taxon>Neopterygii</taxon>
        <taxon>Teleostei</taxon>
        <taxon>Neoteleostei</taxon>
        <taxon>Acanthomorphata</taxon>
        <taxon>Ovalentaria</taxon>
        <taxon>Atherinomorphae</taxon>
        <taxon>Cyprinodontiformes</taxon>
        <taxon>Poeciliidae</taxon>
        <taxon>Poeciliinae</taxon>
        <taxon>Poecilia</taxon>
    </lineage>
</organism>
<keyword evidence="4" id="KW-0597">Phosphoprotein</keyword>
<keyword evidence="6 23" id="KW-0812">Transmembrane</keyword>
<dbReference type="NCBIfam" id="TIGR01494">
    <property type="entry name" value="ATPase_P-type"/>
    <property type="match status" value="3"/>
</dbReference>
<reference evidence="26" key="2">
    <citation type="submission" date="2025-09" db="UniProtKB">
        <authorList>
            <consortium name="Ensembl"/>
        </authorList>
    </citation>
    <scope>IDENTIFICATION</scope>
</reference>
<dbReference type="FunFam" id="1.20.1110.10:FF:000011">
    <property type="entry name" value="Calcium-transporting ATPase"/>
    <property type="match status" value="1"/>
</dbReference>
<dbReference type="GO" id="GO:0051480">
    <property type="term" value="P:regulation of cytosolic calcium ion concentration"/>
    <property type="evidence" value="ECO:0007669"/>
    <property type="project" value="TreeGrafter"/>
</dbReference>
<comment type="catalytic activity">
    <reaction evidence="20 23">
        <text>Ca(2+)(in) + ATP + H2O = Ca(2+)(out) + ADP + phosphate + H(+)</text>
        <dbReference type="Rhea" id="RHEA:18105"/>
        <dbReference type="ChEBI" id="CHEBI:15377"/>
        <dbReference type="ChEBI" id="CHEBI:15378"/>
        <dbReference type="ChEBI" id="CHEBI:29108"/>
        <dbReference type="ChEBI" id="CHEBI:30616"/>
        <dbReference type="ChEBI" id="CHEBI:43474"/>
        <dbReference type="ChEBI" id="CHEBI:456216"/>
        <dbReference type="EC" id="7.2.2.10"/>
    </reaction>
</comment>
<keyword evidence="27" id="KW-1185">Reference proteome</keyword>
<dbReference type="Gene3D" id="1.20.1110.10">
    <property type="entry name" value="Calcium-transporting ATPase, transmembrane domain"/>
    <property type="match status" value="3"/>
</dbReference>
<dbReference type="FunFam" id="3.40.50.1000:FF:000007">
    <property type="entry name" value="Calcium-transporting ATPase"/>
    <property type="match status" value="1"/>
</dbReference>
<dbReference type="FunFam" id="1.20.1110.10:FF:000002">
    <property type="entry name" value="Calcium-transporting ATPase"/>
    <property type="match status" value="1"/>
</dbReference>
<dbReference type="InterPro" id="IPR023298">
    <property type="entry name" value="ATPase_P-typ_TM_dom_sf"/>
</dbReference>
<dbReference type="AlphaFoldDB" id="A0A3B3VQ72"/>
<evidence type="ECO:0000256" key="1">
    <source>
        <dbReference type="ARBA" id="ARBA00006124"/>
    </source>
</evidence>
<keyword evidence="3" id="KW-1003">Cell membrane</keyword>
<feature type="transmembrane region" description="Helical" evidence="23">
    <location>
        <begin position="378"/>
        <end position="399"/>
    </location>
</feature>
<evidence type="ECO:0000256" key="16">
    <source>
        <dbReference type="ARBA" id="ARBA00023065"/>
    </source>
</evidence>
<keyword evidence="8 23" id="KW-0547">Nucleotide-binding</keyword>
<feature type="compositionally biased region" description="Basic and acidic residues" evidence="24">
    <location>
        <begin position="298"/>
        <end position="334"/>
    </location>
</feature>
<keyword evidence="10 23" id="KW-0067">ATP-binding</keyword>
<dbReference type="Pfam" id="PF13246">
    <property type="entry name" value="Cation_ATPase"/>
    <property type="match status" value="1"/>
</dbReference>
<evidence type="ECO:0000256" key="19">
    <source>
        <dbReference type="ARBA" id="ARBA00023273"/>
    </source>
</evidence>
<dbReference type="PROSITE" id="PS00154">
    <property type="entry name" value="ATPASE_E1_E2"/>
    <property type="match status" value="1"/>
</dbReference>
<dbReference type="Gene3D" id="3.40.50.1000">
    <property type="entry name" value="HAD superfamily/HAD-like"/>
    <property type="match status" value="1"/>
</dbReference>
<keyword evidence="14" id="KW-1278">Translocase</keyword>
<keyword evidence="13" id="KW-0112">Calmodulin-binding</keyword>
<evidence type="ECO:0000256" key="2">
    <source>
        <dbReference type="ARBA" id="ARBA00022448"/>
    </source>
</evidence>
<dbReference type="InterPro" id="IPR023214">
    <property type="entry name" value="HAD_sf"/>
</dbReference>
<dbReference type="Proteomes" id="UP000261500">
    <property type="component" value="Unplaced"/>
</dbReference>
<dbReference type="Gene3D" id="3.40.1110.10">
    <property type="entry name" value="Calcium-transporting ATPase, cytoplasmic domain N"/>
    <property type="match status" value="1"/>
</dbReference>
<evidence type="ECO:0000313" key="26">
    <source>
        <dbReference type="Ensembl" id="ENSPLAP00000027945.1"/>
    </source>
</evidence>
<dbReference type="GO" id="GO:0030165">
    <property type="term" value="F:PDZ domain binding"/>
    <property type="evidence" value="ECO:0007669"/>
    <property type="project" value="TreeGrafter"/>
</dbReference>
<evidence type="ECO:0000256" key="3">
    <source>
        <dbReference type="ARBA" id="ARBA00022475"/>
    </source>
</evidence>
<keyword evidence="5 23" id="KW-0109">Calcium transport</keyword>
<dbReference type="SMART" id="SM00831">
    <property type="entry name" value="Cation_ATPase_N"/>
    <property type="match status" value="1"/>
</dbReference>
<dbReference type="InterPro" id="IPR001757">
    <property type="entry name" value="P_typ_ATPase"/>
</dbReference>
<dbReference type="InterPro" id="IPR023299">
    <property type="entry name" value="ATPase_P-typ_cyto_dom_N"/>
</dbReference>
<dbReference type="GO" id="GO:0005388">
    <property type="term" value="F:P-type calcium transporter activity"/>
    <property type="evidence" value="ECO:0007669"/>
    <property type="project" value="UniProtKB-EC"/>
</dbReference>
<evidence type="ECO:0000256" key="18">
    <source>
        <dbReference type="ARBA" id="ARBA00023136"/>
    </source>
</evidence>
<dbReference type="FunFam" id="1.20.1110.10:FF:000001">
    <property type="entry name" value="Calcium-transporting ATPase"/>
    <property type="match status" value="1"/>
</dbReference>
<feature type="domain" description="Cation-transporting P-type ATPase N-terminal" evidence="25">
    <location>
        <begin position="48"/>
        <end position="122"/>
    </location>
</feature>
<evidence type="ECO:0000256" key="5">
    <source>
        <dbReference type="ARBA" id="ARBA00022568"/>
    </source>
</evidence>
<evidence type="ECO:0000256" key="24">
    <source>
        <dbReference type="SAM" id="MobiDB-lite"/>
    </source>
</evidence>
<keyword evidence="12" id="KW-0282">Flagellum</keyword>
<dbReference type="InterPro" id="IPR006408">
    <property type="entry name" value="P-type_ATPase_IIB"/>
</dbReference>
<dbReference type="SUPFAM" id="SSF81665">
    <property type="entry name" value="Calcium ATPase, transmembrane domain M"/>
    <property type="match status" value="1"/>
</dbReference>
<dbReference type="InterPro" id="IPR008250">
    <property type="entry name" value="ATPase_P-typ_transduc_dom_A_sf"/>
</dbReference>
<comment type="similarity">
    <text evidence="1 23">Belongs to the cation transport ATPase (P-type) (TC 3.A.3) family. Type IIB subfamily.</text>
</comment>
<evidence type="ECO:0000256" key="9">
    <source>
        <dbReference type="ARBA" id="ARBA00022837"/>
    </source>
</evidence>
<feature type="transmembrane region" description="Helical" evidence="23">
    <location>
        <begin position="419"/>
        <end position="445"/>
    </location>
</feature>
<keyword evidence="19" id="KW-0966">Cell projection</keyword>
<feature type="transmembrane region" description="Helical" evidence="23">
    <location>
        <begin position="970"/>
        <end position="990"/>
    </location>
</feature>
<evidence type="ECO:0000313" key="27">
    <source>
        <dbReference type="Proteomes" id="UP000261500"/>
    </source>
</evidence>
<dbReference type="Ensembl" id="ENSPLAT00000021459.1">
    <property type="protein sequence ID" value="ENSPLAP00000027945.1"/>
    <property type="gene ID" value="ENSPLAG00000016995.1"/>
</dbReference>
<evidence type="ECO:0000256" key="11">
    <source>
        <dbReference type="ARBA" id="ARBA00022842"/>
    </source>
</evidence>
<feature type="region of interest" description="Disordered" evidence="24">
    <location>
        <begin position="1132"/>
        <end position="1214"/>
    </location>
</feature>
<dbReference type="PRINTS" id="PR00119">
    <property type="entry name" value="CATATPASE"/>
</dbReference>
<dbReference type="GO" id="GO:0005516">
    <property type="term" value="F:calmodulin binding"/>
    <property type="evidence" value="ECO:0007669"/>
    <property type="project" value="UniProtKB-KW"/>
</dbReference>
<reference evidence="26" key="1">
    <citation type="submission" date="2025-08" db="UniProtKB">
        <authorList>
            <consortium name="Ensembl"/>
        </authorList>
    </citation>
    <scope>IDENTIFICATION</scope>
</reference>
<keyword evidence="7" id="KW-0479">Metal-binding</keyword>
<keyword evidence="2 23" id="KW-0813">Transport</keyword>
<dbReference type="FunFam" id="2.70.150.10:FF:000001">
    <property type="entry name" value="Calcium-transporting ATPase"/>
    <property type="match status" value="1"/>
</dbReference>
<keyword evidence="15 23" id="KW-1133">Transmembrane helix</keyword>
<evidence type="ECO:0000259" key="25">
    <source>
        <dbReference type="SMART" id="SM00831"/>
    </source>
</evidence>
<comment type="caution">
    <text evidence="23">Lacks conserved residue(s) required for the propagation of feature annotation.</text>
</comment>
<dbReference type="GO" id="GO:0016887">
    <property type="term" value="F:ATP hydrolysis activity"/>
    <property type="evidence" value="ECO:0007669"/>
    <property type="project" value="InterPro"/>
</dbReference>
<keyword evidence="18 23" id="KW-0472">Membrane</keyword>
<dbReference type="InterPro" id="IPR018303">
    <property type="entry name" value="ATPase_P-typ_P_site"/>
</dbReference>